<dbReference type="PANTHER" id="PTHR43542">
    <property type="entry name" value="METHYLTRANSFERASE"/>
    <property type="match status" value="1"/>
</dbReference>
<dbReference type="GO" id="GO:0008168">
    <property type="term" value="F:methyltransferase activity"/>
    <property type="evidence" value="ECO:0007669"/>
    <property type="project" value="UniProtKB-KW"/>
</dbReference>
<keyword evidence="2" id="KW-0808">Transferase</keyword>
<dbReference type="NCBIfam" id="TIGR00095">
    <property type="entry name" value="16S rRNA (guanine(966)-N(2))-methyltransferase RsmD"/>
    <property type="match status" value="1"/>
</dbReference>
<organism evidence="3 4">
    <name type="scientific">Candidatus Brocadia sinica JPN1</name>
    <dbReference type="NCBI Taxonomy" id="1197129"/>
    <lineage>
        <taxon>Bacteria</taxon>
        <taxon>Pseudomonadati</taxon>
        <taxon>Planctomycetota</taxon>
        <taxon>Candidatus Brocadiia</taxon>
        <taxon>Candidatus Brocadiales</taxon>
        <taxon>Candidatus Brocadiaceae</taxon>
        <taxon>Candidatus Brocadia</taxon>
    </lineage>
</organism>
<dbReference type="GO" id="GO:0032259">
    <property type="term" value="P:methylation"/>
    <property type="evidence" value="ECO:0007669"/>
    <property type="project" value="UniProtKB-KW"/>
</dbReference>
<dbReference type="Proteomes" id="UP000032309">
    <property type="component" value="Unassembled WGS sequence"/>
</dbReference>
<keyword evidence="4" id="KW-1185">Reference proteome</keyword>
<evidence type="ECO:0000256" key="1">
    <source>
        <dbReference type="ARBA" id="ARBA00022603"/>
    </source>
</evidence>
<dbReference type="InterPro" id="IPR029063">
    <property type="entry name" value="SAM-dependent_MTases_sf"/>
</dbReference>
<evidence type="ECO:0000313" key="3">
    <source>
        <dbReference type="EMBL" id="GAN32362.1"/>
    </source>
</evidence>
<gene>
    <name evidence="3" type="ORF">BROSI_A0874</name>
</gene>
<proteinExistence type="predicted"/>
<dbReference type="Gene3D" id="3.40.50.150">
    <property type="entry name" value="Vaccinia Virus protein VP39"/>
    <property type="match status" value="1"/>
</dbReference>
<dbReference type="InterPro" id="IPR004398">
    <property type="entry name" value="RNA_MeTrfase_RsmD"/>
</dbReference>
<dbReference type="Pfam" id="PF03602">
    <property type="entry name" value="Cons_hypoth95"/>
    <property type="match status" value="1"/>
</dbReference>
<dbReference type="PIRSF" id="PIRSF004553">
    <property type="entry name" value="CHP00095"/>
    <property type="match status" value="1"/>
</dbReference>
<name>A0ABQ0JUG8_9BACT</name>
<sequence>MIAGSARGIYLSSVKGSSTRPIPDRIKGSLFNILADVIPGSRALDMYAGTGAIGIEALSRGAKSCVFVENDWSAVQVIKKNLEATRLQGKARVLSYDVFEIVPYLEKNNVEVDLIFASPPYPLIGKSSYRDKLLILFSSLCSKQIIQPEGLIMLQHRKTDFELVSEGFSIELFDIRIYGDTQLSFFKNTMKRGHSL</sequence>
<dbReference type="SUPFAM" id="SSF53335">
    <property type="entry name" value="S-adenosyl-L-methionine-dependent methyltransferases"/>
    <property type="match status" value="1"/>
</dbReference>
<accession>A0ABQ0JUG8</accession>
<evidence type="ECO:0000313" key="4">
    <source>
        <dbReference type="Proteomes" id="UP000032309"/>
    </source>
</evidence>
<evidence type="ECO:0000256" key="2">
    <source>
        <dbReference type="ARBA" id="ARBA00022679"/>
    </source>
</evidence>
<dbReference type="EMBL" id="BAFN01000001">
    <property type="protein sequence ID" value="GAN32362.1"/>
    <property type="molecule type" value="Genomic_DNA"/>
</dbReference>
<reference evidence="4" key="1">
    <citation type="journal article" date="2015" name="Genome Announc.">
        <title>Draft Genome Sequence of an Anaerobic Ammonium-Oxidizing Bacterium, "Candidatus Brocadia sinica".</title>
        <authorList>
            <person name="Oshiki M."/>
            <person name="Shinyako-Hata K."/>
            <person name="Satoh H."/>
            <person name="Okabe S."/>
        </authorList>
    </citation>
    <scope>NUCLEOTIDE SEQUENCE [LARGE SCALE GENOMIC DNA]</scope>
    <source>
        <strain evidence="4">JPN1</strain>
    </source>
</reference>
<dbReference type="PANTHER" id="PTHR43542:SF1">
    <property type="entry name" value="METHYLTRANSFERASE"/>
    <property type="match status" value="1"/>
</dbReference>
<keyword evidence="1 3" id="KW-0489">Methyltransferase</keyword>
<protein>
    <submittedName>
        <fullName evidence="3">N6-adenine-specific methylase</fullName>
    </submittedName>
</protein>
<comment type="caution">
    <text evidence="3">The sequence shown here is derived from an EMBL/GenBank/DDBJ whole genome shotgun (WGS) entry which is preliminary data.</text>
</comment>
<dbReference type="CDD" id="cd02440">
    <property type="entry name" value="AdoMet_MTases"/>
    <property type="match status" value="1"/>
</dbReference>